<organism evidence="2 3">
    <name type="scientific">Jatropha curcas</name>
    <name type="common">Barbados nut</name>
    <dbReference type="NCBI Taxonomy" id="180498"/>
    <lineage>
        <taxon>Eukaryota</taxon>
        <taxon>Viridiplantae</taxon>
        <taxon>Streptophyta</taxon>
        <taxon>Embryophyta</taxon>
        <taxon>Tracheophyta</taxon>
        <taxon>Spermatophyta</taxon>
        <taxon>Magnoliopsida</taxon>
        <taxon>eudicotyledons</taxon>
        <taxon>Gunneridae</taxon>
        <taxon>Pentapetalae</taxon>
        <taxon>rosids</taxon>
        <taxon>fabids</taxon>
        <taxon>Malpighiales</taxon>
        <taxon>Euphorbiaceae</taxon>
        <taxon>Crotonoideae</taxon>
        <taxon>Jatropheae</taxon>
        <taxon>Jatropha</taxon>
    </lineage>
</organism>
<evidence type="ECO:0000313" key="2">
    <source>
        <dbReference type="EMBL" id="KDP45430.1"/>
    </source>
</evidence>
<feature type="coiled-coil region" evidence="1">
    <location>
        <begin position="21"/>
        <end position="69"/>
    </location>
</feature>
<dbReference type="PANTHER" id="PTHR36001">
    <property type="entry name" value="CTAGE FAMILY PROTEIN-RELATED"/>
    <property type="match status" value="1"/>
</dbReference>
<evidence type="ECO:0000313" key="3">
    <source>
        <dbReference type="Proteomes" id="UP000027138"/>
    </source>
</evidence>
<dbReference type="AlphaFoldDB" id="A0A067LL24"/>
<sequence>MAGIDTQKQLLTLIRDCVSEKSQGERRVVGLKKRIEELRSEFEAVHAELEGAKRLKETTEQELKGYEFELAMNVTSIQILEGRISQIQDEISSIGSEVEGLKVNEERAARDEFISQMFELNARIRKFQERGTSNFQKEDNSGTAAGEGLKADRKVVMEVVVEPDLRTLDNMLAHVVSQTTKEEQEYIAEQNIQKQIQQEYVDLQRKISLMEVIMKETKALQDLTRYP</sequence>
<proteinExistence type="predicted"/>
<dbReference type="Proteomes" id="UP000027138">
    <property type="component" value="Unassembled WGS sequence"/>
</dbReference>
<evidence type="ECO:0000256" key="1">
    <source>
        <dbReference type="SAM" id="Coils"/>
    </source>
</evidence>
<keyword evidence="1" id="KW-0175">Coiled coil</keyword>
<accession>A0A067LL24</accession>
<dbReference type="PANTHER" id="PTHR36001:SF2">
    <property type="entry name" value="CTAGE FAMILY PROTEIN-RELATED"/>
    <property type="match status" value="1"/>
</dbReference>
<gene>
    <name evidence="2" type="ORF">JCGZ_09679</name>
</gene>
<dbReference type="OrthoDB" id="763901at2759"/>
<dbReference type="InterPro" id="IPR053327">
    <property type="entry name" value="KIP"/>
</dbReference>
<dbReference type="EMBL" id="KK914232">
    <property type="protein sequence ID" value="KDP45430.1"/>
    <property type="molecule type" value="Genomic_DNA"/>
</dbReference>
<keyword evidence="3" id="KW-1185">Reference proteome</keyword>
<protein>
    <submittedName>
        <fullName evidence="2">Uncharacterized protein</fullName>
    </submittedName>
</protein>
<name>A0A067LL24_JATCU</name>
<reference evidence="2 3" key="1">
    <citation type="journal article" date="2014" name="PLoS ONE">
        <title>Global Analysis of Gene Expression Profiles in Physic Nut (Jatropha curcas L.) Seedlings Exposed to Salt Stress.</title>
        <authorList>
            <person name="Zhang L."/>
            <person name="Zhang C."/>
            <person name="Wu P."/>
            <person name="Chen Y."/>
            <person name="Li M."/>
            <person name="Jiang H."/>
            <person name="Wu G."/>
        </authorList>
    </citation>
    <scope>NUCLEOTIDE SEQUENCE [LARGE SCALE GENOMIC DNA]</scope>
    <source>
        <strain evidence="3">cv. GZQX0401</strain>
        <tissue evidence="2">Young leaves</tissue>
    </source>
</reference>